<accession>A0A1V0SKI4</accession>
<dbReference type="InterPro" id="IPR029052">
    <property type="entry name" value="Metallo-depent_PP-like"/>
</dbReference>
<proteinExistence type="predicted"/>
<dbReference type="InterPro" id="IPR018946">
    <property type="entry name" value="PhoD-like_MPP"/>
</dbReference>
<sequence>MSYTIIQFAVQITPTLVMVRVFVENASEPMQLYYQSPNNIVQVTEVTFPRDGLYTFYLNHTEPDTDYKYHMKVYKVHGEFRTLPEVTKSKEVKFNMLSCFGYAFDSETNNSPKHGVFPDDEVDFNLLLGDSIYADYYYPTTDSKILNIKPALSILEFDEVYQKRLFNVHKIKKMFKESLNFILADDHEIFNNWNAFYRSFQYNTTLGTNGFSELQIAANIMYCVYAFGDPTIVAPPPPIPVTSQDDESTLWSVQSPNYITGVMNGYHEFQDNLNPNLAYFKFSYGKHIDFFVLNIMADRTPMSINNNSQILSIISLDQMNWLLTGLSQSRATVKFIVTTEAFSDLIILPRSSLSPTSQKLTFTQLYTTLVTNPSFYAPFVSLQGAVPTAVLDYEALTLNQQYRVFGGTMAEFNGAGWMYYDQSNQVINIPQTNKQRNQIINFIKDNQISGVIFLTGDSHTSYVGYVDDLNNPDSFPLIEICSSPSGSEPTRTITDYIKDDPLQKQFAYATHHKSYMHITTDLDDHTIHIKCIKHNCHDFISINLNKYKKLQEGHSHKKPIKVNHHKVL</sequence>
<dbReference type="Pfam" id="PF09423">
    <property type="entry name" value="PhoD"/>
    <property type="match status" value="1"/>
</dbReference>
<dbReference type="PANTHER" id="PTHR43606">
    <property type="entry name" value="PHOSPHATASE, PUTATIVE (AFU_ORTHOLOGUE AFUA_6G08710)-RELATED"/>
    <property type="match status" value="1"/>
</dbReference>
<dbReference type="InterPro" id="IPR052900">
    <property type="entry name" value="Phospholipid_Metab_Enz"/>
</dbReference>
<dbReference type="EMBL" id="KY684111">
    <property type="protein sequence ID" value="ARF12232.1"/>
    <property type="molecule type" value="Genomic_DNA"/>
</dbReference>
<gene>
    <name evidence="2" type="ORF">Klosneuvirus_4_47</name>
</gene>
<dbReference type="Gene3D" id="3.60.21.70">
    <property type="entry name" value="PhoD-like phosphatase"/>
    <property type="match status" value="1"/>
</dbReference>
<organism evidence="2">
    <name type="scientific">Klosneuvirus KNV1</name>
    <dbReference type="NCBI Taxonomy" id="1977640"/>
    <lineage>
        <taxon>Viruses</taxon>
        <taxon>Varidnaviria</taxon>
        <taxon>Bamfordvirae</taxon>
        <taxon>Nucleocytoviricota</taxon>
        <taxon>Megaviricetes</taxon>
        <taxon>Imitervirales</taxon>
        <taxon>Mimiviridae</taxon>
        <taxon>Klosneuvirinae</taxon>
        <taxon>Klosneuvirus</taxon>
    </lineage>
</organism>
<evidence type="ECO:0000313" key="2">
    <source>
        <dbReference type="EMBL" id="ARF12232.1"/>
    </source>
</evidence>
<dbReference type="SUPFAM" id="SSF56300">
    <property type="entry name" value="Metallo-dependent phosphatases"/>
    <property type="match status" value="1"/>
</dbReference>
<dbReference type="InterPro" id="IPR038607">
    <property type="entry name" value="PhoD-like_sf"/>
</dbReference>
<protein>
    <submittedName>
        <fullName evidence="2">PhoD-like phosphatase</fullName>
    </submittedName>
</protein>
<evidence type="ECO:0000259" key="1">
    <source>
        <dbReference type="Pfam" id="PF09423"/>
    </source>
</evidence>
<dbReference type="PANTHER" id="PTHR43606:SF2">
    <property type="entry name" value="ALKALINE PHOSPHATASE FAMILY PROTEIN (AFU_ORTHOLOGUE AFUA_5G03860)"/>
    <property type="match status" value="1"/>
</dbReference>
<feature type="domain" description="PhoD-like phosphatase metallophosphatase" evidence="1">
    <location>
        <begin position="117"/>
        <end position="508"/>
    </location>
</feature>
<name>A0A1V0SKI4_9VIRU</name>
<reference evidence="2" key="1">
    <citation type="journal article" date="2017" name="Science">
        <title>Giant viruses with an expanded complement of translation system components.</title>
        <authorList>
            <person name="Schulz F."/>
            <person name="Yutin N."/>
            <person name="Ivanova N.N."/>
            <person name="Ortega D.R."/>
            <person name="Lee T.K."/>
            <person name="Vierheilig J."/>
            <person name="Daims H."/>
            <person name="Horn M."/>
            <person name="Wagner M."/>
            <person name="Jensen G.J."/>
            <person name="Kyrpides N.C."/>
            <person name="Koonin E.V."/>
            <person name="Woyke T."/>
        </authorList>
    </citation>
    <scope>NUCLEOTIDE SEQUENCE</scope>
    <source>
        <strain evidence="2">KNV1</strain>
    </source>
</reference>